<evidence type="ECO:0000256" key="6">
    <source>
        <dbReference type="ARBA" id="ARBA00022801"/>
    </source>
</evidence>
<keyword evidence="9" id="KW-0997">Cell inner membrane</keyword>
<protein>
    <recommendedName>
        <fullName evidence="9">Lipoprotein signal peptidase</fullName>
        <ecNumber evidence="9">3.4.23.36</ecNumber>
    </recommendedName>
    <alternativeName>
        <fullName evidence="9">Prolipoprotein signal peptidase</fullName>
    </alternativeName>
    <alternativeName>
        <fullName evidence="9">Signal peptidase II</fullName>
        <shortName evidence="9">SPase II</shortName>
    </alternativeName>
</protein>
<evidence type="ECO:0000256" key="2">
    <source>
        <dbReference type="ARBA" id="ARBA00022475"/>
    </source>
</evidence>
<organism evidence="11 12">
    <name type="scientific">Alistipes finegoldii (strain DSM 17242 / JCM 16770 / CCUG 46020 / CIP 107999 / KCTC 15236 / AHN 2437)</name>
    <dbReference type="NCBI Taxonomy" id="679935"/>
    <lineage>
        <taxon>Bacteria</taxon>
        <taxon>Pseudomonadati</taxon>
        <taxon>Bacteroidota</taxon>
        <taxon>Bacteroidia</taxon>
        <taxon>Bacteroidales</taxon>
        <taxon>Rikenellaceae</taxon>
        <taxon>Alistipes</taxon>
    </lineage>
</organism>
<dbReference type="PANTHER" id="PTHR33695:SF1">
    <property type="entry name" value="LIPOPROTEIN SIGNAL PEPTIDASE"/>
    <property type="match status" value="1"/>
</dbReference>
<keyword evidence="2 9" id="KW-1003">Cell membrane</keyword>
<dbReference type="AlphaFoldDB" id="I3YMP1"/>
<dbReference type="PRINTS" id="PR00781">
    <property type="entry name" value="LIPOSIGPTASE"/>
</dbReference>
<dbReference type="Pfam" id="PF01252">
    <property type="entry name" value="Peptidase_A8"/>
    <property type="match status" value="1"/>
</dbReference>
<feature type="transmembrane region" description="Helical" evidence="9">
    <location>
        <begin position="132"/>
        <end position="150"/>
    </location>
</feature>
<keyword evidence="11" id="KW-0449">Lipoprotein</keyword>
<evidence type="ECO:0000256" key="5">
    <source>
        <dbReference type="ARBA" id="ARBA00022750"/>
    </source>
</evidence>
<evidence type="ECO:0000256" key="10">
    <source>
        <dbReference type="RuleBase" id="RU004181"/>
    </source>
</evidence>
<dbReference type="PATRIC" id="fig|679935.3.peg.1878"/>
<dbReference type="EC" id="3.4.23.36" evidence="9"/>
<sequence>MTPDMMHDAGPDVSRFGNKGFHPAPIAGRKARSGNIIVRRTSKIGRHPVKQRFFTIFAADNPTAMNFKKISLLILILLIADQLLKIWVKTHMHLDESIIVFPDWFQLRFIENNGAAFGMHIASKGGFDWGKLLLGIFRIVMVGLIGWLMHHLLRRREDTPKGVIVGLALVMAGALGNIIDSAFYGLIFSESTPYAVAHFGGHYAGFMMGKVVDMFYFPLFQWNNVPRFLSFLVDSNNYFFGAIFNLADAYISVAVVYLLLFQYKFLSK</sequence>
<evidence type="ECO:0000313" key="12">
    <source>
        <dbReference type="Proteomes" id="UP000006052"/>
    </source>
</evidence>
<comment type="similarity">
    <text evidence="1 9 10">Belongs to the peptidase A8 family.</text>
</comment>
<reference evidence="12" key="1">
    <citation type="journal article" date="2013" name="Stand. Genomic Sci.">
        <title>Complete genome sequence of the bile-resistant pigment-producing anaerobe Alistipes finegoldii type strain (AHN2437(T)).</title>
        <authorList>
            <person name="Mavromatis K."/>
            <person name="Stackebrandt E."/>
            <person name="Munk C."/>
            <person name="Lapidus A."/>
            <person name="Nolan M."/>
            <person name="Lucas S."/>
            <person name="Hammon N."/>
            <person name="Deshpande S."/>
            <person name="Cheng J.F."/>
            <person name="Tapia R."/>
            <person name="Goodwin L.A."/>
            <person name="Pitluck S."/>
            <person name="Liolios K."/>
            <person name="Pagani I."/>
            <person name="Ivanova N."/>
            <person name="Mikhailova N."/>
            <person name="Huntemann M."/>
            <person name="Pati A."/>
            <person name="Chen A."/>
            <person name="Palaniappan K."/>
            <person name="Land M."/>
            <person name="Hauser L."/>
            <person name="Rohde M."/>
            <person name="Gronow S."/>
            <person name="Goker M."/>
            <person name="Detter J.C."/>
            <person name="Bristow J."/>
            <person name="Eisen J.A."/>
            <person name="Markowitz V."/>
            <person name="Hugenholtz P."/>
            <person name="Kyrpides N.C."/>
            <person name="Klenk H.P."/>
            <person name="Woyke T."/>
        </authorList>
    </citation>
    <scope>NUCLEOTIDE SEQUENCE</scope>
    <source>
        <strain evidence="12">DSM 17242 / JCM 16770 / AHN 2437 / CCUG 46020 / CIP 107999</strain>
    </source>
</reference>
<gene>
    <name evidence="9" type="primary">lspA</name>
    <name evidence="11" type="ordered locus">Alfi_1945</name>
</gene>
<comment type="function">
    <text evidence="9">This protein specifically catalyzes the removal of signal peptides from prolipoproteins.</text>
</comment>
<dbReference type="eggNOG" id="COG0597">
    <property type="taxonomic scope" value="Bacteria"/>
</dbReference>
<accession>I3YMP1</accession>
<name>I3YMP1_ALIFI</name>
<keyword evidence="7 9" id="KW-1133">Transmembrane helix</keyword>
<keyword evidence="4 9" id="KW-0812">Transmembrane</keyword>
<evidence type="ECO:0000256" key="4">
    <source>
        <dbReference type="ARBA" id="ARBA00022692"/>
    </source>
</evidence>
<dbReference type="EMBL" id="CP003274">
    <property type="protein sequence ID" value="AFL78259.1"/>
    <property type="molecule type" value="Genomic_DNA"/>
</dbReference>
<comment type="catalytic activity">
    <reaction evidence="9">
        <text>Release of signal peptides from bacterial membrane prolipoproteins. Hydrolyzes -Xaa-Yaa-Zaa-|-(S,diacylglyceryl)Cys-, in which Xaa is hydrophobic (preferably Leu), and Yaa (Ala or Ser) and Zaa (Gly or Ala) have small, neutral side chains.</text>
        <dbReference type="EC" id="3.4.23.36"/>
    </reaction>
</comment>
<feature type="transmembrane region" description="Helical" evidence="9">
    <location>
        <begin position="70"/>
        <end position="88"/>
    </location>
</feature>
<proteinExistence type="inferred from homology"/>
<dbReference type="PANTHER" id="PTHR33695">
    <property type="entry name" value="LIPOPROTEIN SIGNAL PEPTIDASE"/>
    <property type="match status" value="1"/>
</dbReference>
<dbReference type="InterPro" id="IPR001872">
    <property type="entry name" value="Peptidase_A8"/>
</dbReference>
<dbReference type="STRING" id="679935.Alfi_1945"/>
<evidence type="ECO:0000256" key="1">
    <source>
        <dbReference type="ARBA" id="ARBA00006139"/>
    </source>
</evidence>
<dbReference type="HOGENOM" id="CLU_083252_0_1_10"/>
<feature type="active site" evidence="9">
    <location>
        <position position="213"/>
    </location>
</feature>
<dbReference type="Proteomes" id="UP000006052">
    <property type="component" value="Chromosome"/>
</dbReference>
<evidence type="ECO:0000256" key="8">
    <source>
        <dbReference type="ARBA" id="ARBA00023136"/>
    </source>
</evidence>
<keyword evidence="6 9" id="KW-0378">Hydrolase</keyword>
<evidence type="ECO:0000256" key="7">
    <source>
        <dbReference type="ARBA" id="ARBA00022989"/>
    </source>
</evidence>
<dbReference type="KEGG" id="afd:Alfi_1945"/>
<dbReference type="HAMAP" id="MF_00161">
    <property type="entry name" value="LspA"/>
    <property type="match status" value="1"/>
</dbReference>
<dbReference type="UniPathway" id="UPA00665"/>
<evidence type="ECO:0000313" key="11">
    <source>
        <dbReference type="EMBL" id="AFL78259.1"/>
    </source>
</evidence>
<keyword evidence="5 9" id="KW-0064">Aspartyl protease</keyword>
<dbReference type="GO" id="GO:0006508">
    <property type="term" value="P:proteolysis"/>
    <property type="evidence" value="ECO:0007669"/>
    <property type="project" value="UniProtKB-KW"/>
</dbReference>
<feature type="active site" evidence="9">
    <location>
        <position position="248"/>
    </location>
</feature>
<keyword evidence="3 9" id="KW-0645">Protease</keyword>
<feature type="transmembrane region" description="Helical" evidence="9">
    <location>
        <begin position="162"/>
        <end position="187"/>
    </location>
</feature>
<dbReference type="GO" id="GO:0005886">
    <property type="term" value="C:plasma membrane"/>
    <property type="evidence" value="ECO:0007669"/>
    <property type="project" value="UniProtKB-SubCell"/>
</dbReference>
<evidence type="ECO:0000256" key="3">
    <source>
        <dbReference type="ARBA" id="ARBA00022670"/>
    </source>
</evidence>
<feature type="transmembrane region" description="Helical" evidence="9">
    <location>
        <begin position="238"/>
        <end position="260"/>
    </location>
</feature>
<comment type="pathway">
    <text evidence="9">Protein modification; lipoprotein biosynthesis (signal peptide cleavage).</text>
</comment>
<comment type="subcellular location">
    <subcellularLocation>
        <location evidence="9">Cell inner membrane</location>
        <topology evidence="9">Multi-pass membrane protein</topology>
    </subcellularLocation>
</comment>
<dbReference type="GO" id="GO:0004190">
    <property type="term" value="F:aspartic-type endopeptidase activity"/>
    <property type="evidence" value="ECO:0007669"/>
    <property type="project" value="UniProtKB-UniRule"/>
</dbReference>
<keyword evidence="8 9" id="KW-0472">Membrane</keyword>
<evidence type="ECO:0000256" key="9">
    <source>
        <dbReference type="HAMAP-Rule" id="MF_00161"/>
    </source>
</evidence>